<reference evidence="2" key="1">
    <citation type="submission" date="2020-10" db="EMBL/GenBank/DDBJ databases">
        <authorList>
            <person name="Gilroy R."/>
        </authorList>
    </citation>
    <scope>NUCLEOTIDE SEQUENCE</scope>
    <source>
        <strain evidence="2">35461</strain>
    </source>
</reference>
<keyword evidence="1" id="KW-0812">Transmembrane</keyword>
<gene>
    <name evidence="2" type="ORF">IAC79_03165</name>
</gene>
<protein>
    <submittedName>
        <fullName evidence="2">Type II secretion system protein</fullName>
    </submittedName>
</protein>
<proteinExistence type="predicted"/>
<evidence type="ECO:0000313" key="2">
    <source>
        <dbReference type="EMBL" id="HIV09097.1"/>
    </source>
</evidence>
<dbReference type="AlphaFoldDB" id="A0A9D1NMJ8"/>
<dbReference type="Pfam" id="PF07963">
    <property type="entry name" value="N_methyl"/>
    <property type="match status" value="1"/>
</dbReference>
<dbReference type="InterPro" id="IPR012902">
    <property type="entry name" value="N_methyl_site"/>
</dbReference>
<dbReference type="NCBIfam" id="TIGR02532">
    <property type="entry name" value="IV_pilin_GFxxxE"/>
    <property type="match status" value="1"/>
</dbReference>
<sequence>MKPRPNRRAGFTLIELVLAIVILGGSLAVLYRSVTLSANMIQASREREEVAYVLTLGELEYPLRAIEDLEDDAEVRPDSSLLPGYTYARTLDEKEDPPEGVEDDGLRVLRVTVTWAGGKQRQEIVRYVRETE</sequence>
<dbReference type="Proteomes" id="UP000886845">
    <property type="component" value="Unassembled WGS sequence"/>
</dbReference>
<reference evidence="2" key="2">
    <citation type="journal article" date="2021" name="PeerJ">
        <title>Extensive microbial diversity within the chicken gut microbiome revealed by metagenomics and culture.</title>
        <authorList>
            <person name="Gilroy R."/>
            <person name="Ravi A."/>
            <person name="Getino M."/>
            <person name="Pursley I."/>
            <person name="Horton D.L."/>
            <person name="Alikhan N.F."/>
            <person name="Baker D."/>
            <person name="Gharbi K."/>
            <person name="Hall N."/>
            <person name="Watson M."/>
            <person name="Adriaenssens E.M."/>
            <person name="Foster-Nyarko E."/>
            <person name="Jarju S."/>
            <person name="Secka A."/>
            <person name="Antonio M."/>
            <person name="Oren A."/>
            <person name="Chaudhuri R.R."/>
            <person name="La Ragione R."/>
            <person name="Hildebrand F."/>
            <person name="Pallen M.J."/>
        </authorList>
    </citation>
    <scope>NUCLEOTIDE SEQUENCE</scope>
    <source>
        <strain evidence="2">35461</strain>
    </source>
</reference>
<evidence type="ECO:0000313" key="3">
    <source>
        <dbReference type="Proteomes" id="UP000886845"/>
    </source>
</evidence>
<evidence type="ECO:0000256" key="1">
    <source>
        <dbReference type="SAM" id="Phobius"/>
    </source>
</evidence>
<keyword evidence="1" id="KW-0472">Membrane</keyword>
<dbReference type="EMBL" id="DVOR01000100">
    <property type="protein sequence ID" value="HIV09097.1"/>
    <property type="molecule type" value="Genomic_DNA"/>
</dbReference>
<organism evidence="2 3">
    <name type="scientific">Candidatus Spyradenecus faecavium</name>
    <dbReference type="NCBI Taxonomy" id="2840947"/>
    <lineage>
        <taxon>Bacteria</taxon>
        <taxon>Pseudomonadati</taxon>
        <taxon>Lentisphaerota</taxon>
        <taxon>Lentisphaeria</taxon>
        <taxon>Lentisphaerales</taxon>
        <taxon>Lentisphaeraceae</taxon>
        <taxon>Lentisphaeraceae incertae sedis</taxon>
        <taxon>Candidatus Spyradenecus</taxon>
    </lineage>
</organism>
<name>A0A9D1NMJ8_9BACT</name>
<feature type="transmembrane region" description="Helical" evidence="1">
    <location>
        <begin position="12"/>
        <end position="31"/>
    </location>
</feature>
<keyword evidence="1" id="KW-1133">Transmembrane helix</keyword>
<accession>A0A9D1NMJ8</accession>
<comment type="caution">
    <text evidence="2">The sequence shown here is derived from an EMBL/GenBank/DDBJ whole genome shotgun (WGS) entry which is preliminary data.</text>
</comment>